<dbReference type="InterPro" id="IPR009875">
    <property type="entry name" value="PilZ_domain"/>
</dbReference>
<dbReference type="EMBL" id="JACPSX010000221">
    <property type="protein sequence ID" value="MBI3015690.1"/>
    <property type="molecule type" value="Genomic_DNA"/>
</dbReference>
<protein>
    <submittedName>
        <fullName evidence="2">PilZ domain-containing protein</fullName>
    </submittedName>
</protein>
<reference evidence="2" key="1">
    <citation type="submission" date="2020-07" db="EMBL/GenBank/DDBJ databases">
        <title>Huge and variable diversity of episymbiotic CPR bacteria and DPANN archaea in groundwater ecosystems.</title>
        <authorList>
            <person name="He C.Y."/>
            <person name="Keren R."/>
            <person name="Whittaker M."/>
            <person name="Farag I.F."/>
            <person name="Doudna J."/>
            <person name="Cate J.H.D."/>
            <person name="Banfield J.F."/>
        </authorList>
    </citation>
    <scope>NUCLEOTIDE SEQUENCE</scope>
    <source>
        <strain evidence="2">NC_groundwater_717_Ag_S-0.2um_59_8</strain>
    </source>
</reference>
<evidence type="ECO:0000313" key="3">
    <source>
        <dbReference type="Proteomes" id="UP000741360"/>
    </source>
</evidence>
<sequence>MAWELGKKGQEAQAWDKVNNPGEIEKHLKDLCDRQVVAEILSDNRDNEDQVFQGTFRRCEGVGGKRFVVLDTLRPSGMIQLLSEHSFLSLLYFFDASGVGLDLMPYYFDSQGLGQVPGDLPAMRVAWPGVIHRMQRRQFFRVDPSPTEPVRVLFPHFPGGGDVAFEQKVADVSSGGFSVRMRAPAVSEGQEVGNILIVLPDQYSFTVSALVRRIIREGRWHPDYPLRAAFEITRFEPRGAEEQLSRYIFRQQREMIRRLKRGR</sequence>
<accession>A0A932GRN3</accession>
<dbReference type="GO" id="GO:0035438">
    <property type="term" value="F:cyclic-di-GMP binding"/>
    <property type="evidence" value="ECO:0007669"/>
    <property type="project" value="InterPro"/>
</dbReference>
<feature type="domain" description="PilZ" evidence="1">
    <location>
        <begin position="135"/>
        <end position="250"/>
    </location>
</feature>
<dbReference type="Pfam" id="PF07238">
    <property type="entry name" value="PilZ"/>
    <property type="match status" value="1"/>
</dbReference>
<dbReference type="Proteomes" id="UP000741360">
    <property type="component" value="Unassembled WGS sequence"/>
</dbReference>
<dbReference type="Gene3D" id="2.40.10.220">
    <property type="entry name" value="predicted glycosyltransferase like domains"/>
    <property type="match status" value="1"/>
</dbReference>
<name>A0A932GRN3_UNCTE</name>
<proteinExistence type="predicted"/>
<gene>
    <name evidence="2" type="ORF">HYY65_11685</name>
</gene>
<dbReference type="AlphaFoldDB" id="A0A932GRN3"/>
<evidence type="ECO:0000259" key="1">
    <source>
        <dbReference type="Pfam" id="PF07238"/>
    </source>
</evidence>
<comment type="caution">
    <text evidence="2">The sequence shown here is derived from an EMBL/GenBank/DDBJ whole genome shotgun (WGS) entry which is preliminary data.</text>
</comment>
<organism evidence="2 3">
    <name type="scientific">Tectimicrobiota bacterium</name>
    <dbReference type="NCBI Taxonomy" id="2528274"/>
    <lineage>
        <taxon>Bacteria</taxon>
        <taxon>Pseudomonadati</taxon>
        <taxon>Nitrospinota/Tectimicrobiota group</taxon>
        <taxon>Candidatus Tectimicrobiota</taxon>
    </lineage>
</organism>
<evidence type="ECO:0000313" key="2">
    <source>
        <dbReference type="EMBL" id="MBI3015690.1"/>
    </source>
</evidence>